<organism evidence="1 2">
    <name type="scientific">Serendipita indica (strain DSM 11827)</name>
    <name type="common">Root endophyte fungus</name>
    <name type="synonym">Piriformospora indica</name>
    <dbReference type="NCBI Taxonomy" id="1109443"/>
    <lineage>
        <taxon>Eukaryota</taxon>
        <taxon>Fungi</taxon>
        <taxon>Dikarya</taxon>
        <taxon>Basidiomycota</taxon>
        <taxon>Agaricomycotina</taxon>
        <taxon>Agaricomycetes</taxon>
        <taxon>Sebacinales</taxon>
        <taxon>Serendipitaceae</taxon>
        <taxon>Serendipita</taxon>
    </lineage>
</organism>
<dbReference type="Proteomes" id="UP000007148">
    <property type="component" value="Unassembled WGS sequence"/>
</dbReference>
<evidence type="ECO:0000313" key="1">
    <source>
        <dbReference type="EMBL" id="CCA73432.1"/>
    </source>
</evidence>
<proteinExistence type="predicted"/>
<evidence type="ECO:0000313" key="2">
    <source>
        <dbReference type="Proteomes" id="UP000007148"/>
    </source>
</evidence>
<keyword evidence="2" id="KW-1185">Reference proteome</keyword>
<accession>G4TQ39</accession>
<protein>
    <submittedName>
        <fullName evidence="1">Uncharacterized protein</fullName>
    </submittedName>
</protein>
<dbReference type="HOGENOM" id="CLU_2292748_0_0_1"/>
<reference evidence="1 2" key="1">
    <citation type="journal article" date="2011" name="PLoS Pathog.">
        <title>Endophytic Life Strategies Decoded by Genome and Transcriptome Analyses of the Mutualistic Root Symbiont Piriformospora indica.</title>
        <authorList>
            <person name="Zuccaro A."/>
            <person name="Lahrmann U."/>
            <person name="Guldener U."/>
            <person name="Langen G."/>
            <person name="Pfiffi S."/>
            <person name="Biedenkopf D."/>
            <person name="Wong P."/>
            <person name="Samans B."/>
            <person name="Grimm C."/>
            <person name="Basiewicz M."/>
            <person name="Murat C."/>
            <person name="Martin F."/>
            <person name="Kogel K.H."/>
        </authorList>
    </citation>
    <scope>NUCLEOTIDE SEQUENCE [LARGE SCALE GENOMIC DNA]</scope>
    <source>
        <strain evidence="1 2">DSM 11827</strain>
    </source>
</reference>
<dbReference type="EMBL" id="CAFZ01000224">
    <property type="protein sequence ID" value="CCA73432.1"/>
    <property type="molecule type" value="Genomic_DNA"/>
</dbReference>
<dbReference type="InParanoid" id="G4TQ39"/>
<comment type="caution">
    <text evidence="1">The sequence shown here is derived from an EMBL/GenBank/DDBJ whole genome shotgun (WGS) entry which is preliminary data.</text>
</comment>
<dbReference type="AlphaFoldDB" id="G4TQ39"/>
<gene>
    <name evidence="1" type="ORF">PIIN_07386</name>
</gene>
<name>G4TQ39_SERID</name>
<sequence length="101" mass="11391">MNERDIYPPRPESLTTIFSYEVMTWSGSGVGTKKTVKPMVIRPRMPSMKLYVTFRKQTAFRTHILNGAKLLAVMAGRARQWGHREKAEVALPAGDVTWLAG</sequence>